<evidence type="ECO:0000313" key="1">
    <source>
        <dbReference type="EMBL" id="GFY60799.1"/>
    </source>
</evidence>
<organism evidence="1 2">
    <name type="scientific">Trichonephila inaurata madagascariensis</name>
    <dbReference type="NCBI Taxonomy" id="2747483"/>
    <lineage>
        <taxon>Eukaryota</taxon>
        <taxon>Metazoa</taxon>
        <taxon>Ecdysozoa</taxon>
        <taxon>Arthropoda</taxon>
        <taxon>Chelicerata</taxon>
        <taxon>Arachnida</taxon>
        <taxon>Araneae</taxon>
        <taxon>Araneomorphae</taxon>
        <taxon>Entelegynae</taxon>
        <taxon>Araneoidea</taxon>
        <taxon>Nephilidae</taxon>
        <taxon>Trichonephila</taxon>
        <taxon>Trichonephila inaurata</taxon>
    </lineage>
</organism>
<dbReference type="AlphaFoldDB" id="A0A8X7CDD4"/>
<reference evidence="1" key="1">
    <citation type="submission" date="2020-08" db="EMBL/GenBank/DDBJ databases">
        <title>Multicomponent nature underlies the extraordinary mechanical properties of spider dragline silk.</title>
        <authorList>
            <person name="Kono N."/>
            <person name="Nakamura H."/>
            <person name="Mori M."/>
            <person name="Yoshida Y."/>
            <person name="Ohtoshi R."/>
            <person name="Malay A.D."/>
            <person name="Moran D.A.P."/>
            <person name="Tomita M."/>
            <person name="Numata K."/>
            <person name="Arakawa K."/>
        </authorList>
    </citation>
    <scope>NUCLEOTIDE SEQUENCE</scope>
</reference>
<protein>
    <submittedName>
        <fullName evidence="1">Uncharacterized protein</fullName>
    </submittedName>
</protein>
<dbReference type="EMBL" id="BMAV01013290">
    <property type="protein sequence ID" value="GFY60799.1"/>
    <property type="molecule type" value="Genomic_DNA"/>
</dbReference>
<accession>A0A8X7CDD4</accession>
<evidence type="ECO:0000313" key="2">
    <source>
        <dbReference type="Proteomes" id="UP000886998"/>
    </source>
</evidence>
<dbReference type="Proteomes" id="UP000886998">
    <property type="component" value="Unassembled WGS sequence"/>
</dbReference>
<comment type="caution">
    <text evidence="1">The sequence shown here is derived from an EMBL/GenBank/DDBJ whole genome shotgun (WGS) entry which is preliminary data.</text>
</comment>
<keyword evidence="2" id="KW-1185">Reference proteome</keyword>
<proteinExistence type="predicted"/>
<gene>
    <name evidence="1" type="ORF">TNIN_272931</name>
</gene>
<name>A0A8X7CDD4_9ARAC</name>
<sequence length="115" mass="12853">MRGVGGVDEMEQEHHEVCDEGGVEFEEKVDNSLTYLLNASYAIFAFPSKYKVLRKSKRKESSGSHSELSCSKTQSNSYFYTVKVSLSVSQSMLSKLREVLETVYPKPCGIDSKLG</sequence>